<reference evidence="3" key="1">
    <citation type="submission" date="2016-10" db="EMBL/GenBank/DDBJ databases">
        <authorList>
            <person name="Varghese N."/>
            <person name="Submissions S."/>
        </authorList>
    </citation>
    <scope>NUCLEOTIDE SEQUENCE [LARGE SCALE GENOMIC DNA]</scope>
    <source>
        <strain evidence="3">DSM 3669</strain>
    </source>
</reference>
<protein>
    <submittedName>
        <fullName evidence="2">Uncharacterized protein</fullName>
    </submittedName>
</protein>
<keyword evidence="1" id="KW-0732">Signal</keyword>
<dbReference type="EMBL" id="FOYM01000019">
    <property type="protein sequence ID" value="SFR09729.1"/>
    <property type="molecule type" value="Genomic_DNA"/>
</dbReference>
<gene>
    <name evidence="2" type="ORF">SAMN05660706_11942</name>
</gene>
<name>A0A1I6DW55_9FIRM</name>
<feature type="chain" id="PRO_5011711109" evidence="1">
    <location>
        <begin position="25"/>
        <end position="279"/>
    </location>
</feature>
<evidence type="ECO:0000313" key="2">
    <source>
        <dbReference type="EMBL" id="SFR09729.1"/>
    </source>
</evidence>
<dbReference type="RefSeq" id="WP_092484490.1">
    <property type="nucleotide sequence ID" value="NZ_FOYM01000019.1"/>
</dbReference>
<proteinExistence type="predicted"/>
<evidence type="ECO:0000313" key="3">
    <source>
        <dbReference type="Proteomes" id="UP000199584"/>
    </source>
</evidence>
<sequence>MKKVPLVISLVIAFCLTLGSIAYASIDNMPKSVSEIVKYNSTIQETPNPELIEKANMQNKLSIKNLETVEETELKELFNDEQNIDEGQVIIMSPVTVTLGTDKTLTTADDGDDGGSTSGAGAVWHRYTVSSRKAEANSWAGGWGTADAYAFVGQRFITQGTTSKTAQIIFSGIYKGDMVGGINGSASAEVKIKLWDATDGVWIDSKTVASASSTNNISKTLNGNINHVITATLQPNHEYFPYIHIVTAAAEYGTQISNSDFYGDSDHMIQYSSIKIDFV</sequence>
<dbReference type="Proteomes" id="UP000199584">
    <property type="component" value="Unassembled WGS sequence"/>
</dbReference>
<dbReference type="AlphaFoldDB" id="A0A1I6DW55"/>
<accession>A0A1I6DW55</accession>
<keyword evidence="3" id="KW-1185">Reference proteome</keyword>
<organism evidence="2 3">
    <name type="scientific">Desulfoscipio geothermicus DSM 3669</name>
    <dbReference type="NCBI Taxonomy" id="1121426"/>
    <lineage>
        <taxon>Bacteria</taxon>
        <taxon>Bacillati</taxon>
        <taxon>Bacillota</taxon>
        <taxon>Clostridia</taxon>
        <taxon>Eubacteriales</taxon>
        <taxon>Desulfallaceae</taxon>
        <taxon>Desulfoscipio</taxon>
    </lineage>
</organism>
<feature type="signal peptide" evidence="1">
    <location>
        <begin position="1"/>
        <end position="24"/>
    </location>
</feature>
<evidence type="ECO:0000256" key="1">
    <source>
        <dbReference type="SAM" id="SignalP"/>
    </source>
</evidence>